<evidence type="ECO:0000256" key="2">
    <source>
        <dbReference type="SAM" id="MobiDB-lite"/>
    </source>
</evidence>
<evidence type="ECO:0000256" key="1">
    <source>
        <dbReference type="SAM" id="Coils"/>
    </source>
</evidence>
<accession>A0A9P0D8H3</accession>
<protein>
    <submittedName>
        <fullName evidence="3">Uncharacterized protein</fullName>
    </submittedName>
</protein>
<feature type="region of interest" description="Disordered" evidence="2">
    <location>
        <begin position="94"/>
        <end position="121"/>
    </location>
</feature>
<gene>
    <name evidence="3" type="ORF">PSYICH_LOCUS12709</name>
</gene>
<name>A0A9P0D8H3_9CUCU</name>
<keyword evidence="1" id="KW-0175">Coiled coil</keyword>
<dbReference type="OrthoDB" id="6767810at2759"/>
<dbReference type="AlphaFoldDB" id="A0A9P0D8H3"/>
<feature type="compositionally biased region" description="Low complexity" evidence="2">
    <location>
        <begin position="96"/>
        <end position="107"/>
    </location>
</feature>
<feature type="compositionally biased region" description="Basic and acidic residues" evidence="2">
    <location>
        <begin position="17"/>
        <end position="44"/>
    </location>
</feature>
<keyword evidence="4" id="KW-1185">Reference proteome</keyword>
<sequence>MSRSRKSTAAEAKLKKKEYDRKRREKLKNCPESLEKLREKERLKYLKKKEKGQVKSVSAMSSRERRQKQKQWRLNSSKYREKNQNVRKNLERIHQPASPVSSAKPSSRVNAAKNETVASRRRRQLRNRRAILYGRIAKLEKNLKEEGRKSEKYRKKYTRLNNRINISSLEAKVKTLIKNTKLPETVKKKLIFSEIITKQLAQSYANLKTQKNKQAYYKNFNLDPLKKHKLMHYSKTFFKNQNYKTGRNKKLKSKILKVKHDIIDFLEKDKNSRMCPGKRDFVRSGKLLKQKRLLTDNMRNLHKKFLNSVTYKISLSTFCKYRPFWVTWANLKERDTCKCVVHANIELIISKLHENKVILHNNIPSLLSDITCDIYCTKCLFRECINCRDKALEYNLSQATKTVTYRQWMYENSTYEKNGETKTVRKPLKKEITVTLKELVLVLEETLKSFLLHAGNIAHQYQMMTQLKKNLSTNEVLIHIDFSENYCCKYREEIQAVHFGGGRQQVTLHTGVLYLKNPDDTIKTQSFCTLSDNSRHDSIAVWAHLKPIFNWLKNQRPNIHTVHILSDSPVNQYKNKFVFHIVSHHLKYFLPGINNFTWNYSEPGHGKGAPDGVGGTLKRSADQAVAEGKDVTDLNVFKNILSSKCPSIMLIEVSTTEINNTDNLIKKSKSISTFPGTQKIRQFVFSNDVLEFRTLSCFDCVGKCQHFHLGYYKTFEVSDKDTPAVSTRRKRKEANKVESNVEISKITPSEKNAYGYKVSDHVLITWNNEVYPGKILSLSDDGALVRCMKKGSKCWKWPTVKDEELYAWADLLQIIKPPKLLSRGCYFVKEVDEKK</sequence>
<reference evidence="3" key="1">
    <citation type="submission" date="2022-01" db="EMBL/GenBank/DDBJ databases">
        <authorList>
            <person name="King R."/>
        </authorList>
    </citation>
    <scope>NUCLEOTIDE SEQUENCE</scope>
</reference>
<dbReference type="Proteomes" id="UP001153636">
    <property type="component" value="Chromosome 6"/>
</dbReference>
<evidence type="ECO:0000313" key="3">
    <source>
        <dbReference type="EMBL" id="CAH1111792.1"/>
    </source>
</evidence>
<evidence type="ECO:0000313" key="4">
    <source>
        <dbReference type="Proteomes" id="UP001153636"/>
    </source>
</evidence>
<dbReference type="PANTHER" id="PTHR46601">
    <property type="entry name" value="ULP_PROTEASE DOMAIN-CONTAINING PROTEIN"/>
    <property type="match status" value="1"/>
</dbReference>
<dbReference type="EMBL" id="OV651818">
    <property type="protein sequence ID" value="CAH1111792.1"/>
    <property type="molecule type" value="Genomic_DNA"/>
</dbReference>
<feature type="region of interest" description="Disordered" evidence="2">
    <location>
        <begin position="1"/>
        <end position="75"/>
    </location>
</feature>
<proteinExistence type="predicted"/>
<organism evidence="3 4">
    <name type="scientific">Psylliodes chrysocephalus</name>
    <dbReference type="NCBI Taxonomy" id="3402493"/>
    <lineage>
        <taxon>Eukaryota</taxon>
        <taxon>Metazoa</taxon>
        <taxon>Ecdysozoa</taxon>
        <taxon>Arthropoda</taxon>
        <taxon>Hexapoda</taxon>
        <taxon>Insecta</taxon>
        <taxon>Pterygota</taxon>
        <taxon>Neoptera</taxon>
        <taxon>Endopterygota</taxon>
        <taxon>Coleoptera</taxon>
        <taxon>Polyphaga</taxon>
        <taxon>Cucujiformia</taxon>
        <taxon>Chrysomeloidea</taxon>
        <taxon>Chrysomelidae</taxon>
        <taxon>Galerucinae</taxon>
        <taxon>Alticini</taxon>
        <taxon>Psylliodes</taxon>
    </lineage>
</organism>
<feature type="coiled-coil region" evidence="1">
    <location>
        <begin position="122"/>
        <end position="163"/>
    </location>
</feature>
<dbReference type="PANTHER" id="PTHR46601:SF2">
    <property type="entry name" value="UBIQUITIN-LIKE PROTEASE FAMILY PROFILE DOMAIN-CONTAINING PROTEIN"/>
    <property type="match status" value="1"/>
</dbReference>